<organism evidence="1 2">
    <name type="scientific">Candidatus Prevotella avicola</name>
    <dbReference type="NCBI Taxonomy" id="2838738"/>
    <lineage>
        <taxon>Bacteria</taxon>
        <taxon>Pseudomonadati</taxon>
        <taxon>Bacteroidota</taxon>
        <taxon>Bacteroidia</taxon>
        <taxon>Bacteroidales</taxon>
        <taxon>Prevotellaceae</taxon>
        <taxon>Prevotella</taxon>
    </lineage>
</organism>
<gene>
    <name evidence="1" type="ORF">H9966_00845</name>
</gene>
<proteinExistence type="predicted"/>
<evidence type="ECO:0000313" key="2">
    <source>
        <dbReference type="Proteomes" id="UP000824055"/>
    </source>
</evidence>
<dbReference type="Proteomes" id="UP000824055">
    <property type="component" value="Unassembled WGS sequence"/>
</dbReference>
<accession>A0A9D2FX52</accession>
<protein>
    <submittedName>
        <fullName evidence="1">Uncharacterized protein</fullName>
    </submittedName>
</protein>
<comment type="caution">
    <text evidence="1">The sequence shown here is derived from an EMBL/GenBank/DDBJ whole genome shotgun (WGS) entry which is preliminary data.</text>
</comment>
<sequence length="151" mass="18356">MKFILSDITTFEWNSVHKEAARMFEHFISSGLFRFHSDMVERWQVYLVCEDEKGRLWKEIRSPKYYAERILTLRDQNSKKVRICKELVVDFPLDYEIYAKAQTKEGCMKVLAREFTRFIETMTYPAELRDTFDRKAFEQRVRDTLVRYELL</sequence>
<dbReference type="AlphaFoldDB" id="A0A9D2FX52"/>
<evidence type="ECO:0000313" key="1">
    <source>
        <dbReference type="EMBL" id="HIZ68432.1"/>
    </source>
</evidence>
<name>A0A9D2FX52_9BACT</name>
<reference evidence="1" key="1">
    <citation type="journal article" date="2021" name="PeerJ">
        <title>Extensive microbial diversity within the chicken gut microbiome revealed by metagenomics and culture.</title>
        <authorList>
            <person name="Gilroy R."/>
            <person name="Ravi A."/>
            <person name="Getino M."/>
            <person name="Pursley I."/>
            <person name="Horton D.L."/>
            <person name="Alikhan N.F."/>
            <person name="Baker D."/>
            <person name="Gharbi K."/>
            <person name="Hall N."/>
            <person name="Watson M."/>
            <person name="Adriaenssens E.M."/>
            <person name="Foster-Nyarko E."/>
            <person name="Jarju S."/>
            <person name="Secka A."/>
            <person name="Antonio M."/>
            <person name="Oren A."/>
            <person name="Chaudhuri R.R."/>
            <person name="La Ragione R."/>
            <person name="Hildebrand F."/>
            <person name="Pallen M.J."/>
        </authorList>
    </citation>
    <scope>NUCLEOTIDE SEQUENCE</scope>
    <source>
        <strain evidence="1">ChiHecec3B27-8219</strain>
    </source>
</reference>
<dbReference type="EMBL" id="DXBE01000009">
    <property type="protein sequence ID" value="HIZ68432.1"/>
    <property type="molecule type" value="Genomic_DNA"/>
</dbReference>
<reference evidence="1" key="2">
    <citation type="submission" date="2021-04" db="EMBL/GenBank/DDBJ databases">
        <authorList>
            <person name="Gilroy R."/>
        </authorList>
    </citation>
    <scope>NUCLEOTIDE SEQUENCE</scope>
    <source>
        <strain evidence="1">ChiHecec3B27-8219</strain>
    </source>
</reference>